<reference evidence="3" key="2">
    <citation type="submission" date="2015-01" db="EMBL/GenBank/DDBJ databases">
        <title>Evolutionary Origins and Diversification of the Mycorrhizal Mutualists.</title>
        <authorList>
            <consortium name="DOE Joint Genome Institute"/>
            <consortium name="Mycorrhizal Genomics Consortium"/>
            <person name="Kohler A."/>
            <person name="Kuo A."/>
            <person name="Nagy L.G."/>
            <person name="Floudas D."/>
            <person name="Copeland A."/>
            <person name="Barry K.W."/>
            <person name="Cichocki N."/>
            <person name="Veneault-Fourrey C."/>
            <person name="LaButti K."/>
            <person name="Lindquist E.A."/>
            <person name="Lipzen A."/>
            <person name="Lundell T."/>
            <person name="Morin E."/>
            <person name="Murat C."/>
            <person name="Riley R."/>
            <person name="Ohm R."/>
            <person name="Sun H."/>
            <person name="Tunlid A."/>
            <person name="Henrissat B."/>
            <person name="Grigoriev I.V."/>
            <person name="Hibbett D.S."/>
            <person name="Martin F."/>
        </authorList>
    </citation>
    <scope>NUCLEOTIDE SEQUENCE [LARGE SCALE GENOMIC DNA]</scope>
    <source>
        <strain evidence="3">ATCC 200175</strain>
    </source>
</reference>
<evidence type="ECO:0000313" key="3">
    <source>
        <dbReference type="Proteomes" id="UP000053647"/>
    </source>
</evidence>
<protein>
    <submittedName>
        <fullName evidence="2">Uncharacterized protein</fullName>
    </submittedName>
</protein>
<feature type="region of interest" description="Disordered" evidence="1">
    <location>
        <begin position="1"/>
        <end position="138"/>
    </location>
</feature>
<feature type="compositionally biased region" description="Pro residues" evidence="1">
    <location>
        <begin position="87"/>
        <end position="101"/>
    </location>
</feature>
<dbReference type="OrthoDB" id="39734at2759"/>
<keyword evidence="3" id="KW-1185">Reference proteome</keyword>
<dbReference type="EMBL" id="KN821872">
    <property type="protein sequence ID" value="KIJ04396.1"/>
    <property type="molecule type" value="Genomic_DNA"/>
</dbReference>
<evidence type="ECO:0000313" key="2">
    <source>
        <dbReference type="EMBL" id="KIJ04396.1"/>
    </source>
</evidence>
<organism evidence="2 3">
    <name type="scientific">Paxillus involutus ATCC 200175</name>
    <dbReference type="NCBI Taxonomy" id="664439"/>
    <lineage>
        <taxon>Eukaryota</taxon>
        <taxon>Fungi</taxon>
        <taxon>Dikarya</taxon>
        <taxon>Basidiomycota</taxon>
        <taxon>Agaricomycotina</taxon>
        <taxon>Agaricomycetes</taxon>
        <taxon>Agaricomycetidae</taxon>
        <taxon>Boletales</taxon>
        <taxon>Paxilineae</taxon>
        <taxon>Paxillaceae</taxon>
        <taxon>Paxillus</taxon>
    </lineage>
</organism>
<sequence length="394" mass="42705">MRRSSQLIGRTRTLLNAPKSSSTRTLRVLSPPSLARKKSPKDAHSNNTGNTLTYPSSEVHKRLASSQPALDEHHRDQSHPVDEVPSDSPPENDPPPDPSSDPTPDKPLRRPKASASASPPKDADDRPQLPSGLDILWIPDVSHDPGASLSTNNALPPPELFEEALTSLHITLHPRTQQCAGYSSPAGPPVEPTLALYCPVEGGDYVVDETVRQLARRTGAEVLVIDSAQLAAGEWGHFGKAANPIQLPRNPLHYHPAPALPSRRSFATEDDDEPEPGFFAPMGVSQMTLHVLAPVAASRGRPSSVFVPSRSAAPPTHSPPPHLYPRLPHPRANSTNMVPTPPRRSTCTQDRTHAFTISCGVPDDDRVWCDTPVDRIVWNPAWVVLHASWSTTAT</sequence>
<feature type="compositionally biased region" description="Basic and acidic residues" evidence="1">
    <location>
        <begin position="70"/>
        <end position="82"/>
    </location>
</feature>
<proteinExistence type="predicted"/>
<dbReference type="AlphaFoldDB" id="A0A0C9TAT7"/>
<feature type="region of interest" description="Disordered" evidence="1">
    <location>
        <begin position="303"/>
        <end position="322"/>
    </location>
</feature>
<name>A0A0C9TAT7_PAXIN</name>
<reference evidence="2 3" key="1">
    <citation type="submission" date="2014-06" db="EMBL/GenBank/DDBJ databases">
        <authorList>
            <consortium name="DOE Joint Genome Institute"/>
            <person name="Kuo A."/>
            <person name="Kohler A."/>
            <person name="Nagy L.G."/>
            <person name="Floudas D."/>
            <person name="Copeland A."/>
            <person name="Barry K.W."/>
            <person name="Cichocki N."/>
            <person name="Veneault-Fourrey C."/>
            <person name="LaButti K."/>
            <person name="Lindquist E.A."/>
            <person name="Lipzen A."/>
            <person name="Lundell T."/>
            <person name="Morin E."/>
            <person name="Murat C."/>
            <person name="Sun H."/>
            <person name="Tunlid A."/>
            <person name="Henrissat B."/>
            <person name="Grigoriev I.V."/>
            <person name="Hibbett D.S."/>
            <person name="Martin F."/>
            <person name="Nordberg H.P."/>
            <person name="Cantor M.N."/>
            <person name="Hua S.X."/>
        </authorList>
    </citation>
    <scope>NUCLEOTIDE SEQUENCE [LARGE SCALE GENOMIC DNA]</scope>
    <source>
        <strain evidence="2 3">ATCC 200175</strain>
    </source>
</reference>
<dbReference type="Proteomes" id="UP000053647">
    <property type="component" value="Unassembled WGS sequence"/>
</dbReference>
<accession>A0A0C9TAT7</accession>
<dbReference type="HOGENOM" id="CLU_700390_0_0_1"/>
<feature type="compositionally biased region" description="Polar residues" evidence="1">
    <location>
        <begin position="45"/>
        <end position="56"/>
    </location>
</feature>
<evidence type="ECO:0000256" key="1">
    <source>
        <dbReference type="SAM" id="MobiDB-lite"/>
    </source>
</evidence>
<gene>
    <name evidence="2" type="ORF">PAXINDRAFT_104190</name>
</gene>